<evidence type="ECO:0000256" key="4">
    <source>
        <dbReference type="ARBA" id="ARBA00022619"/>
    </source>
</evidence>
<dbReference type="PANTHER" id="PTHR21058">
    <property type="entry name" value="6,7-DIMETHYL-8-RIBITYLLUMAZINE SYNTHASE DMRL SYNTHASE LUMAZINE SYNTHASE"/>
    <property type="match status" value="1"/>
</dbReference>
<dbReference type="STRING" id="595528.A0A0D2U1U8"/>
<dbReference type="eggNOG" id="KOG3243">
    <property type="taxonomic scope" value="Eukaryota"/>
</dbReference>
<dbReference type="SUPFAM" id="SSF52121">
    <property type="entry name" value="Lumazine synthase"/>
    <property type="match status" value="1"/>
</dbReference>
<evidence type="ECO:0000256" key="2">
    <source>
        <dbReference type="ARBA" id="ARBA00007424"/>
    </source>
</evidence>
<comment type="catalytic activity">
    <reaction evidence="6 7">
        <text>(2S)-2-hydroxy-3-oxobutyl phosphate + 5-amino-6-(D-ribitylamino)uracil = 6,7-dimethyl-8-(1-D-ribityl)lumazine + phosphate + 2 H2O + H(+)</text>
        <dbReference type="Rhea" id="RHEA:26152"/>
        <dbReference type="ChEBI" id="CHEBI:15377"/>
        <dbReference type="ChEBI" id="CHEBI:15378"/>
        <dbReference type="ChEBI" id="CHEBI:15934"/>
        <dbReference type="ChEBI" id="CHEBI:43474"/>
        <dbReference type="ChEBI" id="CHEBI:58201"/>
        <dbReference type="ChEBI" id="CHEBI:58830"/>
        <dbReference type="EC" id="2.5.1.78"/>
    </reaction>
</comment>
<proteinExistence type="inferred from homology"/>
<dbReference type="EC" id="2.5.1.78" evidence="3 7"/>
<gene>
    <name evidence="8" type="ORF">CAOG_000685</name>
</gene>
<keyword evidence="5 7" id="KW-0808">Transferase</keyword>
<protein>
    <recommendedName>
        <fullName evidence="3 7">6,7-dimethyl-8-ribityllumazine synthase</fullName>
        <shortName evidence="7">DMRL synthase</shortName>
        <ecNumber evidence="3 7">2.5.1.78</ecNumber>
    </recommendedName>
</protein>
<reference evidence="9" key="1">
    <citation type="submission" date="2011-02" db="EMBL/GenBank/DDBJ databases">
        <title>The Genome Sequence of Capsaspora owczarzaki ATCC 30864.</title>
        <authorList>
            <person name="Russ C."/>
            <person name="Cuomo C."/>
            <person name="Burger G."/>
            <person name="Gray M.W."/>
            <person name="Holland P.W.H."/>
            <person name="King N."/>
            <person name="Lang F.B.F."/>
            <person name="Roger A.J."/>
            <person name="Ruiz-Trillo I."/>
            <person name="Young S.K."/>
            <person name="Zeng Q."/>
            <person name="Gargeya S."/>
            <person name="Alvarado L."/>
            <person name="Berlin A."/>
            <person name="Chapman S.B."/>
            <person name="Chen Z."/>
            <person name="Freedman E."/>
            <person name="Gellesch M."/>
            <person name="Goldberg J."/>
            <person name="Griggs A."/>
            <person name="Gujja S."/>
            <person name="Heilman E."/>
            <person name="Heiman D."/>
            <person name="Howarth C."/>
            <person name="Mehta T."/>
            <person name="Neiman D."/>
            <person name="Pearson M."/>
            <person name="Roberts A."/>
            <person name="Saif S."/>
            <person name="Shea T."/>
            <person name="Shenoy N."/>
            <person name="Sisk P."/>
            <person name="Stolte C."/>
            <person name="Sykes S."/>
            <person name="White J."/>
            <person name="Yandava C."/>
            <person name="Haas B."/>
            <person name="Nusbaum C."/>
            <person name="Birren B."/>
        </authorList>
    </citation>
    <scope>NUCLEOTIDE SEQUENCE</scope>
    <source>
        <strain evidence="9">ATCC 30864</strain>
    </source>
</reference>
<evidence type="ECO:0000313" key="9">
    <source>
        <dbReference type="Proteomes" id="UP000008743"/>
    </source>
</evidence>
<sequence length="169" mass="17935">MATAHKGVELPTLNGRGLRIGIVRARWNPTVIDALNAGCRAALLESGVAESDIVEVMVPGSYELPFAASVLLNSADAKVDAVVCLGCLIKGETMHFEYICEAVTQGIMRLNLDSGKPVMFGVLACLTMDQALARAGLGDSPSKHNHGIDWGKGAVEMALLRTQFPRSSK</sequence>
<dbReference type="PANTHER" id="PTHR21058:SF0">
    <property type="entry name" value="6,7-DIMETHYL-8-RIBITYLLUMAZINE SYNTHASE"/>
    <property type="match status" value="1"/>
</dbReference>
<dbReference type="InParanoid" id="A0A0D2U1U8"/>
<dbReference type="AlphaFoldDB" id="A0A0D2U1U8"/>
<dbReference type="GO" id="GO:0000906">
    <property type="term" value="F:6,7-dimethyl-8-ribityllumazine synthase activity"/>
    <property type="evidence" value="ECO:0007669"/>
    <property type="project" value="UniProtKB-EC"/>
</dbReference>
<comment type="function">
    <text evidence="7">Catalyzes the formation of 6,7-dimethyl-8-ribityllumazine by condensation of 5-amino-6-(D-ribitylamino)uracil with 3,4-dihydroxy-2-butanone 4-phosphate. This is the penultimate step in the biosynthesis of riboflavin.</text>
</comment>
<dbReference type="FunCoup" id="A0A0D2U1U8">
    <property type="interactions" value="85"/>
</dbReference>
<dbReference type="GO" id="GO:0009231">
    <property type="term" value="P:riboflavin biosynthetic process"/>
    <property type="evidence" value="ECO:0007669"/>
    <property type="project" value="UniProtKB-UniPathway"/>
</dbReference>
<dbReference type="GO" id="GO:0009349">
    <property type="term" value="C:riboflavin synthase complex"/>
    <property type="evidence" value="ECO:0007669"/>
    <property type="project" value="UniProtKB-UniRule"/>
</dbReference>
<dbReference type="Proteomes" id="UP000008743">
    <property type="component" value="Unassembled WGS sequence"/>
</dbReference>
<dbReference type="UniPathway" id="UPA00275">
    <property type="reaction ID" value="UER00404"/>
</dbReference>
<dbReference type="OrthoDB" id="2965at2759"/>
<evidence type="ECO:0000256" key="7">
    <source>
        <dbReference type="RuleBase" id="RU003795"/>
    </source>
</evidence>
<organism evidence="8 9">
    <name type="scientific">Capsaspora owczarzaki (strain ATCC 30864)</name>
    <dbReference type="NCBI Taxonomy" id="595528"/>
    <lineage>
        <taxon>Eukaryota</taxon>
        <taxon>Filasterea</taxon>
        <taxon>Capsaspora</taxon>
    </lineage>
</organism>
<evidence type="ECO:0000256" key="5">
    <source>
        <dbReference type="ARBA" id="ARBA00022679"/>
    </source>
</evidence>
<evidence type="ECO:0000313" key="8">
    <source>
        <dbReference type="EMBL" id="KJE89156.1"/>
    </source>
</evidence>
<keyword evidence="4 7" id="KW-0686">Riboflavin biosynthesis</keyword>
<dbReference type="InterPro" id="IPR002180">
    <property type="entry name" value="LS/RS"/>
</dbReference>
<dbReference type="EMBL" id="KE346360">
    <property type="protein sequence ID" value="KJE89156.1"/>
    <property type="molecule type" value="Genomic_DNA"/>
</dbReference>
<dbReference type="CDD" id="cd09209">
    <property type="entry name" value="Lumazine_synthase-I"/>
    <property type="match status" value="1"/>
</dbReference>
<keyword evidence="9" id="KW-1185">Reference proteome</keyword>
<dbReference type="Pfam" id="PF00885">
    <property type="entry name" value="DMRL_synthase"/>
    <property type="match status" value="1"/>
</dbReference>
<evidence type="ECO:0000256" key="6">
    <source>
        <dbReference type="ARBA" id="ARBA00048785"/>
    </source>
</evidence>
<dbReference type="InterPro" id="IPR036467">
    <property type="entry name" value="LS/RS_sf"/>
</dbReference>
<dbReference type="HAMAP" id="MF_00178">
    <property type="entry name" value="Lumazine_synth"/>
    <property type="match status" value="1"/>
</dbReference>
<evidence type="ECO:0000256" key="3">
    <source>
        <dbReference type="ARBA" id="ARBA00012664"/>
    </source>
</evidence>
<dbReference type="Gene3D" id="3.40.50.960">
    <property type="entry name" value="Lumazine/riboflavin synthase"/>
    <property type="match status" value="2"/>
</dbReference>
<dbReference type="NCBIfam" id="TIGR00114">
    <property type="entry name" value="lumazine-synth"/>
    <property type="match status" value="1"/>
</dbReference>
<dbReference type="InterPro" id="IPR034964">
    <property type="entry name" value="LS"/>
</dbReference>
<dbReference type="RefSeq" id="XP_004365556.1">
    <property type="nucleotide sequence ID" value="XM_004365499.2"/>
</dbReference>
<comment type="pathway">
    <text evidence="1 7">Cofactor biosynthesis; riboflavin biosynthesis; riboflavin from 2-hydroxy-3-oxobutyl phosphate and 5-amino-6-(D-ribitylamino)uracil: step 1/2.</text>
</comment>
<dbReference type="OMA" id="CQGVTQG"/>
<comment type="similarity">
    <text evidence="2 7">Belongs to the DMRL synthase family.</text>
</comment>
<dbReference type="PhylomeDB" id="A0A0D2U1U8"/>
<name>A0A0D2U1U8_CAPO3</name>
<evidence type="ECO:0000256" key="1">
    <source>
        <dbReference type="ARBA" id="ARBA00004917"/>
    </source>
</evidence>
<accession>A0A0D2U1U8</accession>